<dbReference type="Gene3D" id="3.30.1150.10">
    <property type="match status" value="1"/>
</dbReference>
<feature type="compositionally biased region" description="Low complexity" evidence="5">
    <location>
        <begin position="182"/>
        <end position="197"/>
    </location>
</feature>
<dbReference type="SUPFAM" id="SSF74653">
    <property type="entry name" value="TolA/TonB C-terminal domain"/>
    <property type="match status" value="1"/>
</dbReference>
<dbReference type="PROSITE" id="PS52015">
    <property type="entry name" value="TONB_CTD"/>
    <property type="match status" value="1"/>
</dbReference>
<keyword evidence="4" id="KW-0472">Membrane</keyword>
<organism evidence="7 8">
    <name type="scientific">Lacimonas salitolerans</name>
    <dbReference type="NCBI Taxonomy" id="1323750"/>
    <lineage>
        <taxon>Bacteria</taxon>
        <taxon>Pseudomonadati</taxon>
        <taxon>Pseudomonadota</taxon>
        <taxon>Alphaproteobacteria</taxon>
        <taxon>Rhodobacterales</taxon>
        <taxon>Paracoccaceae</taxon>
        <taxon>Lacimonas</taxon>
    </lineage>
</organism>
<sequence>MRGVAEYLVFIGLSVGAHVLVLAQPGGDGAGPGGDQGTAQVTLAAAPGDLADLVVAWTTPPQVQAQDVAMPLPAMDRAAPQVQAAPDAQVPRDAPAALPPVEVPQSAPVTDQAAPAPMAAPQVAALPELPGPVAMPDAPDRPAPGQAPPQAAPDLPPVAQDPPPQQQAAAPVSSVRPKARPETTQAAPPPRAAQKAKGQGASPQAGQPRAKAADPAGLSDSQRRSLMAQWGGRVRASVERSKRYPRGSRDSGRVTLRITLSHTGGLQGVAVAQSSGHAALDRAALAAVRQARFPAAPKGLAAGSHSFNLPVSFAR</sequence>
<dbReference type="NCBIfam" id="TIGR01352">
    <property type="entry name" value="tonB_Cterm"/>
    <property type="match status" value="1"/>
</dbReference>
<protein>
    <submittedName>
        <fullName evidence="7">TonB family protein</fullName>
    </submittedName>
</protein>
<name>A0ABW4ECD3_9RHOB</name>
<dbReference type="InterPro" id="IPR006260">
    <property type="entry name" value="TonB/TolA_C"/>
</dbReference>
<proteinExistence type="predicted"/>
<evidence type="ECO:0000313" key="8">
    <source>
        <dbReference type="Proteomes" id="UP001597186"/>
    </source>
</evidence>
<dbReference type="InterPro" id="IPR037682">
    <property type="entry name" value="TonB_C"/>
</dbReference>
<evidence type="ECO:0000256" key="2">
    <source>
        <dbReference type="ARBA" id="ARBA00022692"/>
    </source>
</evidence>
<keyword evidence="8" id="KW-1185">Reference proteome</keyword>
<dbReference type="Proteomes" id="UP001597186">
    <property type="component" value="Unassembled WGS sequence"/>
</dbReference>
<feature type="region of interest" description="Disordered" evidence="5">
    <location>
        <begin position="79"/>
        <end position="250"/>
    </location>
</feature>
<dbReference type="EMBL" id="JBHUDD010000027">
    <property type="protein sequence ID" value="MFD1508465.1"/>
    <property type="molecule type" value="Genomic_DNA"/>
</dbReference>
<evidence type="ECO:0000259" key="6">
    <source>
        <dbReference type="PROSITE" id="PS52015"/>
    </source>
</evidence>
<comment type="subcellular location">
    <subcellularLocation>
        <location evidence="1">Membrane</location>
        <topology evidence="1">Single-pass membrane protein</topology>
    </subcellularLocation>
</comment>
<dbReference type="RefSeq" id="WP_379913097.1">
    <property type="nucleotide sequence ID" value="NZ_JBHUDD010000027.1"/>
</dbReference>
<evidence type="ECO:0000256" key="3">
    <source>
        <dbReference type="ARBA" id="ARBA00022989"/>
    </source>
</evidence>
<dbReference type="Pfam" id="PF03544">
    <property type="entry name" value="TonB_C"/>
    <property type="match status" value="1"/>
</dbReference>
<comment type="caution">
    <text evidence="7">The sequence shown here is derived from an EMBL/GenBank/DDBJ whole genome shotgun (WGS) entry which is preliminary data.</text>
</comment>
<feature type="compositionally biased region" description="Low complexity" evidence="5">
    <location>
        <begin position="113"/>
        <end position="127"/>
    </location>
</feature>
<feature type="compositionally biased region" description="Low complexity" evidence="5">
    <location>
        <begin position="79"/>
        <end position="92"/>
    </location>
</feature>
<accession>A0ABW4ECD3</accession>
<feature type="compositionally biased region" description="Basic and acidic residues" evidence="5">
    <location>
        <begin position="236"/>
        <end position="250"/>
    </location>
</feature>
<feature type="domain" description="TonB C-terminal" evidence="6">
    <location>
        <begin position="229"/>
        <end position="315"/>
    </location>
</feature>
<keyword evidence="3" id="KW-1133">Transmembrane helix</keyword>
<reference evidence="8" key="1">
    <citation type="journal article" date="2019" name="Int. J. Syst. Evol. Microbiol.">
        <title>The Global Catalogue of Microorganisms (GCM) 10K type strain sequencing project: providing services to taxonomists for standard genome sequencing and annotation.</title>
        <authorList>
            <consortium name="The Broad Institute Genomics Platform"/>
            <consortium name="The Broad Institute Genome Sequencing Center for Infectious Disease"/>
            <person name="Wu L."/>
            <person name="Ma J."/>
        </authorList>
    </citation>
    <scope>NUCLEOTIDE SEQUENCE [LARGE SCALE GENOMIC DNA]</scope>
    <source>
        <strain evidence="8">CGMCC 1.12477</strain>
    </source>
</reference>
<evidence type="ECO:0000256" key="4">
    <source>
        <dbReference type="ARBA" id="ARBA00023136"/>
    </source>
</evidence>
<feature type="compositionally biased region" description="Pro residues" evidence="5">
    <location>
        <begin position="141"/>
        <end position="165"/>
    </location>
</feature>
<gene>
    <name evidence="7" type="ORF">ACFTOW_03490</name>
</gene>
<evidence type="ECO:0000313" key="7">
    <source>
        <dbReference type="EMBL" id="MFD1508465.1"/>
    </source>
</evidence>
<evidence type="ECO:0000256" key="1">
    <source>
        <dbReference type="ARBA" id="ARBA00004167"/>
    </source>
</evidence>
<evidence type="ECO:0000256" key="5">
    <source>
        <dbReference type="SAM" id="MobiDB-lite"/>
    </source>
</evidence>
<keyword evidence="2" id="KW-0812">Transmembrane</keyword>